<evidence type="ECO:0000313" key="2">
    <source>
        <dbReference type="Proteomes" id="UP001596116"/>
    </source>
</evidence>
<dbReference type="EMBL" id="JBHPON010000002">
    <property type="protein sequence ID" value="MFC6036686.1"/>
    <property type="molecule type" value="Genomic_DNA"/>
</dbReference>
<accession>A0ABW1KZW9</accession>
<gene>
    <name evidence="1" type="ORF">ACFMB1_14100</name>
</gene>
<keyword evidence="1" id="KW-0808">Transferase</keyword>
<proteinExistence type="predicted"/>
<organism evidence="1 2">
    <name type="scientific">Hyphococcus aureus</name>
    <dbReference type="NCBI Taxonomy" id="2666033"/>
    <lineage>
        <taxon>Bacteria</taxon>
        <taxon>Pseudomonadati</taxon>
        <taxon>Pseudomonadota</taxon>
        <taxon>Alphaproteobacteria</taxon>
        <taxon>Parvularculales</taxon>
        <taxon>Parvularculaceae</taxon>
        <taxon>Hyphococcus</taxon>
    </lineage>
</organism>
<dbReference type="CDD" id="cd06223">
    <property type="entry name" value="PRTases_typeI"/>
    <property type="match status" value="1"/>
</dbReference>
<evidence type="ECO:0000313" key="1">
    <source>
        <dbReference type="EMBL" id="MFC6036686.1"/>
    </source>
</evidence>
<dbReference type="InterPro" id="IPR029057">
    <property type="entry name" value="PRTase-like"/>
</dbReference>
<dbReference type="SUPFAM" id="SSF53271">
    <property type="entry name" value="PRTase-like"/>
    <property type="match status" value="1"/>
</dbReference>
<protein>
    <submittedName>
        <fullName evidence="1">Phosphoribosyltransferase</fullName>
    </submittedName>
</protein>
<name>A0ABW1KZW9_9PROT</name>
<comment type="caution">
    <text evidence="1">The sequence shown here is derived from an EMBL/GenBank/DDBJ whole genome shotgun (WGS) entry which is preliminary data.</text>
</comment>
<dbReference type="Gene3D" id="3.40.50.2020">
    <property type="match status" value="1"/>
</dbReference>
<keyword evidence="1" id="KW-0328">Glycosyltransferase</keyword>
<dbReference type="RefSeq" id="WP_379882073.1">
    <property type="nucleotide sequence ID" value="NZ_JBHPON010000002.1"/>
</dbReference>
<reference evidence="1 2" key="1">
    <citation type="submission" date="2024-09" db="EMBL/GenBank/DDBJ databases">
        <authorList>
            <person name="Zhang Z.-H."/>
        </authorList>
    </citation>
    <scope>NUCLEOTIDE SEQUENCE [LARGE SCALE GENOMIC DNA]</scope>
    <source>
        <strain evidence="1 2">HHTR114</strain>
    </source>
</reference>
<keyword evidence="2" id="KW-1185">Reference proteome</keyword>
<dbReference type="InterPro" id="IPR000836">
    <property type="entry name" value="PRTase_dom"/>
</dbReference>
<dbReference type="GO" id="GO:0016757">
    <property type="term" value="F:glycosyltransferase activity"/>
    <property type="evidence" value="ECO:0007669"/>
    <property type="project" value="UniProtKB-KW"/>
</dbReference>
<dbReference type="Proteomes" id="UP001596116">
    <property type="component" value="Unassembled WGS sequence"/>
</dbReference>
<sequence>MTMKFGKNGVYVRHPREPWEALGTPMLHVHAQYDQVKGTWGGYSAEEKGQFVETYRKAKTEFQMDPAFEIVERVVSGDVVDLLIDDAFSRNRAPIIAFPHPSFDDEDGVGFEAPMRGPTNALPFAYAAYLQQLLGCYVDKAIIQAARVGRTKLKLFSRFLCQPAFVGEISRGAPYLLIDDTCTTGGSLAALRSHILRNGGYVVAVSVLCNKEGSSTPFGITRGTIGDLHAYYGDGFQSYWQETFGHGPECLSEAEGQNLAAWARARTSEGVPAGNQLLQRLRDRINEAAGKGG</sequence>